<feature type="transmembrane region" description="Helical" evidence="1">
    <location>
        <begin position="46"/>
        <end position="67"/>
    </location>
</feature>
<dbReference type="EMBL" id="CP021422">
    <property type="protein sequence ID" value="ASB41627.1"/>
    <property type="molecule type" value="Genomic_DNA"/>
</dbReference>
<reference evidence="2" key="1">
    <citation type="journal article" date="2017" name="Genome Announc.">
        <title>High-Quality Whole-Genome Sequences of the Oligo-Mouse-Microbiota Bacterial Community.</title>
        <authorList>
            <person name="Garzetti D."/>
            <person name="Brugiroux S."/>
            <person name="Bunk B."/>
            <person name="Pukall R."/>
            <person name="McCoy K.D."/>
            <person name="Macpherson A.J."/>
            <person name="Stecher B."/>
        </authorList>
    </citation>
    <scope>NUCLEOTIDE SEQUENCE</scope>
    <source>
        <strain evidence="2">KB18</strain>
    </source>
</reference>
<evidence type="ECO:0000313" key="5">
    <source>
        <dbReference type="Proteomes" id="UP000596035"/>
    </source>
</evidence>
<organism evidence="3 5">
    <name type="scientific">Acutalibacter muris</name>
    <dbReference type="NCBI Taxonomy" id="1796620"/>
    <lineage>
        <taxon>Bacteria</taxon>
        <taxon>Bacillati</taxon>
        <taxon>Bacillota</taxon>
        <taxon>Clostridia</taxon>
        <taxon>Eubacteriales</taxon>
        <taxon>Acutalibacteraceae</taxon>
        <taxon>Acutalibacter</taxon>
    </lineage>
</organism>
<feature type="transmembrane region" description="Helical" evidence="1">
    <location>
        <begin position="192"/>
        <end position="210"/>
    </location>
</feature>
<keyword evidence="1" id="KW-0812">Transmembrane</keyword>
<feature type="transmembrane region" description="Helical" evidence="1">
    <location>
        <begin position="12"/>
        <end position="34"/>
    </location>
</feature>
<reference evidence="4" key="2">
    <citation type="submission" date="2017-05" db="EMBL/GenBank/DDBJ databases">
        <title>Improved OligoMM genomes.</title>
        <authorList>
            <person name="Garzetti D."/>
        </authorList>
    </citation>
    <scope>NUCLEOTIDE SEQUENCE [LARGE SCALE GENOMIC DNA]</scope>
    <source>
        <strain evidence="4">KB18</strain>
    </source>
</reference>
<feature type="transmembrane region" description="Helical" evidence="1">
    <location>
        <begin position="125"/>
        <end position="148"/>
    </location>
</feature>
<dbReference type="RefSeq" id="WP_066539564.1">
    <property type="nucleotide sequence ID" value="NZ_CP021422.1"/>
</dbReference>
<dbReference type="KEGG" id="amur:ADH66_13740"/>
<protein>
    <submittedName>
        <fullName evidence="3">Uncharacterized protein</fullName>
    </submittedName>
</protein>
<feature type="transmembrane region" description="Helical" evidence="1">
    <location>
        <begin position="257"/>
        <end position="277"/>
    </location>
</feature>
<name>A0A1Z2XT46_9FIRM</name>
<accession>A0A1Z2XT46</accession>
<dbReference type="AlphaFoldDB" id="A0A1Z2XT46"/>
<keyword evidence="1" id="KW-1133">Transmembrane helix</keyword>
<dbReference type="Proteomes" id="UP000196710">
    <property type="component" value="Chromosome"/>
</dbReference>
<evidence type="ECO:0000313" key="2">
    <source>
        <dbReference type="EMBL" id="ASB41627.1"/>
    </source>
</evidence>
<dbReference type="Proteomes" id="UP000596035">
    <property type="component" value="Chromosome"/>
</dbReference>
<evidence type="ECO:0000256" key="1">
    <source>
        <dbReference type="SAM" id="Phobius"/>
    </source>
</evidence>
<gene>
    <name evidence="2" type="ORF">ADH66_13740</name>
    <name evidence="3" type="ORF">I5Q82_04085</name>
</gene>
<keyword evidence="1" id="KW-0472">Membrane</keyword>
<evidence type="ECO:0000313" key="3">
    <source>
        <dbReference type="EMBL" id="QQR30887.1"/>
    </source>
</evidence>
<reference evidence="3 5" key="3">
    <citation type="submission" date="2020-11" db="EMBL/GenBank/DDBJ databases">
        <title>Closed and high quality bacterial genomes of the OMM12 community.</title>
        <authorList>
            <person name="Marbouty M."/>
            <person name="Lamy-Besnier Q."/>
            <person name="Debarbieux L."/>
            <person name="Koszul R."/>
        </authorList>
    </citation>
    <scope>NUCLEOTIDE SEQUENCE [LARGE SCALE GENOMIC DNA]</scope>
    <source>
        <strain evidence="3 5">KB18</strain>
    </source>
</reference>
<proteinExistence type="predicted"/>
<keyword evidence="4" id="KW-1185">Reference proteome</keyword>
<evidence type="ECO:0000313" key="4">
    <source>
        <dbReference type="Proteomes" id="UP000196710"/>
    </source>
</evidence>
<feature type="transmembrane region" description="Helical" evidence="1">
    <location>
        <begin position="160"/>
        <end position="180"/>
    </location>
</feature>
<dbReference type="EMBL" id="CP065321">
    <property type="protein sequence ID" value="QQR30887.1"/>
    <property type="molecule type" value="Genomic_DNA"/>
</dbReference>
<sequence>MDKFRISINTGLKLVVWGIPLGLTLRLIQMNLFFDFDTGFYTGPGAALAWLGLLLPAAMAGAGAWCFYKNAGAFMPRDRGMARGPGIFAGFSGGVLLVMGLYMLRDHLSRAATGFAEFETAVNPGLHLSLCVLCLVLGALHCFLAVCLCAGRDPFKKAPLLYLPGVAWGMAQLVAVYVFYARSSSTVENLYSLISSGLMLLALFYLSAALSGAGEPRALMRLYIFGGLSAVLTIPYDLSNIVLALRGTTYFGELPAIYALGRLSVCMFLLSFILSVYRTGVDKSLDGAVTAKGEGA</sequence>
<feature type="transmembrane region" description="Helical" evidence="1">
    <location>
        <begin position="87"/>
        <end position="105"/>
    </location>
</feature>
<feature type="transmembrane region" description="Helical" evidence="1">
    <location>
        <begin position="222"/>
        <end position="245"/>
    </location>
</feature>